<keyword evidence="1" id="KW-0732">Signal</keyword>
<evidence type="ECO:0000259" key="2">
    <source>
        <dbReference type="PROSITE" id="PS51723"/>
    </source>
</evidence>
<dbReference type="Proteomes" id="UP001163105">
    <property type="component" value="Unassembled WGS sequence"/>
</dbReference>
<sequence length="599" mass="67644">MRWGLLGFVVACVKASGVELRDTGGDQTVGPTLTVKVQSMVTSTNWEDRAVTVTVYYNGPNPADRITVNAGNIKSISLVAVDDDQKLTYSAKLWTVDDIEANTTITRETILQKKHSGATPAVPIIVTAYTKDSSTGHLRLLKTVEAALKWDRVSYKQKRPHAFPQPRTILVAALPDAEGERVRLRQPYLWADFTPSGFYLNPGNAVRVKISTNDATTLTPPEILVGTPGLINRLRPVESSPSQLERHVFERGQDELSVVSEEGGIIYIRHAYRPGEKPPPPAINVTIYGEAAQPFPFFQEGITTNSEWKTMLQRTTVPYAEISGERIIVTGLVEEAKAAAARNHDDGQEGLLRTYKAIIAAQDAISGLHASEPDPRDRPSPLRQMVVQGKWDYLARGSSRDYRVAITNYLAGEVWSSNLLSGSWTIWHELGRQRLHKDTWIWSAAVNITVDIYSLAVGRVFPRIRGGRWRHGSVEEWKAAEEYLSSREQVFDVEENIEIDPYTYKPLSTRLVMFEQLRVAFGDDFYPNLHKRSRRAPVQASEADKKHVFMTQVADIARRDLSEFFVKWGLLPERRTMVEMSRHPMPDRDYTMQPVYRWE</sequence>
<dbReference type="EMBL" id="JAQHRD010000003">
    <property type="protein sequence ID" value="KAJ6443019.1"/>
    <property type="molecule type" value="Genomic_DNA"/>
</dbReference>
<dbReference type="PROSITE" id="PS51723">
    <property type="entry name" value="PEPTIDASE_M60"/>
    <property type="match status" value="1"/>
</dbReference>
<dbReference type="Gene3D" id="3.40.390.80">
    <property type="entry name" value="Peptidase M60, enhancin-like domain 2"/>
    <property type="match status" value="1"/>
</dbReference>
<dbReference type="AlphaFoldDB" id="A0AB34FUH0"/>
<dbReference type="InterPro" id="IPR042279">
    <property type="entry name" value="Pep_M60_3"/>
</dbReference>
<evidence type="ECO:0000313" key="3">
    <source>
        <dbReference type="EMBL" id="KAJ6443019.1"/>
    </source>
</evidence>
<organism evidence="3 4">
    <name type="scientific">Purpureocillium lavendulum</name>
    <dbReference type="NCBI Taxonomy" id="1247861"/>
    <lineage>
        <taxon>Eukaryota</taxon>
        <taxon>Fungi</taxon>
        <taxon>Dikarya</taxon>
        <taxon>Ascomycota</taxon>
        <taxon>Pezizomycotina</taxon>
        <taxon>Sordariomycetes</taxon>
        <taxon>Hypocreomycetidae</taxon>
        <taxon>Hypocreales</taxon>
        <taxon>Ophiocordycipitaceae</taxon>
        <taxon>Purpureocillium</taxon>
    </lineage>
</organism>
<feature type="domain" description="Peptidase M60" evidence="2">
    <location>
        <begin position="191"/>
        <end position="522"/>
    </location>
</feature>
<dbReference type="Gene3D" id="1.10.390.30">
    <property type="entry name" value="Peptidase M60, enhancin-like domain 3"/>
    <property type="match status" value="1"/>
</dbReference>
<accession>A0AB34FUH0</accession>
<gene>
    <name evidence="3" type="ORF">O9K51_04198</name>
</gene>
<evidence type="ECO:0000256" key="1">
    <source>
        <dbReference type="SAM" id="SignalP"/>
    </source>
</evidence>
<feature type="signal peptide" evidence="1">
    <location>
        <begin position="1"/>
        <end position="15"/>
    </location>
</feature>
<dbReference type="Pfam" id="PF13402">
    <property type="entry name" value="Peptidase_M60"/>
    <property type="match status" value="1"/>
</dbReference>
<reference evidence="3" key="1">
    <citation type="submission" date="2023-01" db="EMBL/GenBank/DDBJ databases">
        <title>The growth and conidiation of Purpureocillium lavendulum are regulated by nitrogen source and histone H3K14 acetylation.</title>
        <authorList>
            <person name="Tang P."/>
            <person name="Han J."/>
            <person name="Zhang C."/>
            <person name="Tang P."/>
            <person name="Qi F."/>
            <person name="Zhang K."/>
            <person name="Liang L."/>
        </authorList>
    </citation>
    <scope>NUCLEOTIDE SEQUENCE</scope>
    <source>
        <strain evidence="3">YMF1.00683</strain>
    </source>
</reference>
<name>A0AB34FUH0_9HYPO</name>
<dbReference type="InterPro" id="IPR035423">
    <property type="entry name" value="M60-like_N"/>
</dbReference>
<dbReference type="Pfam" id="PF17291">
    <property type="entry name" value="M60-like_N"/>
    <property type="match status" value="1"/>
</dbReference>
<evidence type="ECO:0000313" key="4">
    <source>
        <dbReference type="Proteomes" id="UP001163105"/>
    </source>
</evidence>
<proteinExistence type="predicted"/>
<keyword evidence="4" id="KW-1185">Reference proteome</keyword>
<comment type="caution">
    <text evidence="3">The sequence shown here is derived from an EMBL/GenBank/DDBJ whole genome shotgun (WGS) entry which is preliminary data.</text>
</comment>
<dbReference type="InterPro" id="IPR031161">
    <property type="entry name" value="Peptidase_M60_dom"/>
</dbReference>
<dbReference type="Gene3D" id="2.60.120.1250">
    <property type="entry name" value="Peptidase M60, enhancin-like domain 1"/>
    <property type="match status" value="1"/>
</dbReference>
<feature type="chain" id="PRO_5044207143" evidence="1">
    <location>
        <begin position="16"/>
        <end position="599"/>
    </location>
</feature>
<dbReference type="SMART" id="SM01276">
    <property type="entry name" value="M60-like"/>
    <property type="match status" value="1"/>
</dbReference>
<protein>
    <submittedName>
        <fullName evidence="3">Cell wall associated protein</fullName>
    </submittedName>
</protein>